<dbReference type="Gene3D" id="1.25.40.20">
    <property type="entry name" value="Ankyrin repeat-containing domain"/>
    <property type="match status" value="2"/>
</dbReference>
<dbReference type="SMART" id="SM00355">
    <property type="entry name" value="ZnF_C2H2"/>
    <property type="match status" value="2"/>
</dbReference>
<dbReference type="SUPFAM" id="SSF48403">
    <property type="entry name" value="Ankyrin repeat"/>
    <property type="match status" value="1"/>
</dbReference>
<evidence type="ECO:0000256" key="3">
    <source>
        <dbReference type="SAM" id="MobiDB-lite"/>
    </source>
</evidence>
<name>A0A6G1J8I2_9PLEO</name>
<dbReference type="Pfam" id="PF24809">
    <property type="entry name" value="DUF7708"/>
    <property type="match status" value="1"/>
</dbReference>
<gene>
    <name evidence="5" type="ORF">K458DRAFT_485721</name>
</gene>
<organism evidence="5 6">
    <name type="scientific">Lentithecium fluviatile CBS 122367</name>
    <dbReference type="NCBI Taxonomy" id="1168545"/>
    <lineage>
        <taxon>Eukaryota</taxon>
        <taxon>Fungi</taxon>
        <taxon>Dikarya</taxon>
        <taxon>Ascomycota</taxon>
        <taxon>Pezizomycotina</taxon>
        <taxon>Dothideomycetes</taxon>
        <taxon>Pleosporomycetidae</taxon>
        <taxon>Pleosporales</taxon>
        <taxon>Massarineae</taxon>
        <taxon>Lentitheciaceae</taxon>
        <taxon>Lentithecium</taxon>
    </lineage>
</organism>
<feature type="region of interest" description="Disordered" evidence="3">
    <location>
        <begin position="1248"/>
        <end position="1272"/>
    </location>
</feature>
<sequence>MTANTASPAAIAIFNRVLTEFQQELSMDEVDDFNFITADDLKKAVHQLQEEQKSKKRMQNLRRISAFLEAMDQFDKVIQVFLNTTNYLGFVWGPAKFMLLVAGAYSDALNTLLDAYQEVGENMPLLMQYEALVSQSPSLQEILGLIYKDILTFHGKAMKHFRQRAWKQLFQATWRNFRSDFGTILTNLQSHRRLLDSQAIFLGVSETMKAMAELHETRRLLEEENRRKLDEDTKLRQLAVTNWLRAADSTSDHQDALSVQENNSDSGLWLFKQNTIRDWVDQNPSTEPLLWINGRPGAEHCRRQHPAVAFFYCKHGDPARDNFIGFARSIISQFAQLNPSLAPFIFDKQSASGVDSLRSSKLAKELLDVAVETFDALTLIVDGLDECVKSRKEEISSWVRSFVARAGEDGSRNLRCCILSQDDNDTGRLLKGLTTFKITVQHNTPDILQFCQRRANEIGHDYGLPPQDVQNLAECVTEKADGMFLYAKLVMDNLSGQVCKSDVKKEMSNIPPDLNQVYQRIRHRIFVESSPREQGVAKTLFSWLLCAKRPLKWYEIQGAMCLDPETGLFDEDRRLVRDIKHFCGSLVEIRNGSAICFVHLTAKFWFPSFLRDEAALPKQLEHLNLTSLCFVQLSLDSHDADITQDPTRGYLLRGEYAFSDYAIIYAFDHLIDVLSPKEAPSTADYERLRTPLRRFVSKRVTAPTEQASADRSMDNRFQGFKDDDFLNCLRHAVKFHEKSLAKTALDVETEPVLTLLPQLLRTRTVLEDMSTGSGLSRKAESLYGQNIFKCAQPQCEWFHEGFSTPKGRDNHRTMHQRIYFCTISGCQSSMIGFTSSKDLKNHEKDYHGGVDDPNGFPWNGALETLDICEEIRKGNDAAFDLWMSRKWLRKTISKRAAKLLIPAIRHSRHRMLKRLLKEIVPDHTALTSRLFTAAIQAHDEEAVAMLLGHFARLKRSMFTNIIEAALSLGHDSIAIRILGYPKSPVLFRSPKAMQKNLVYLKLAIRHGRETVLRYLVHSQQLDPMLEDENGHTSLIVAAEFDRIGIARYLVDTAGCNRKSASALQMAGRQGHEEFISQLFSDELSSDRNVRTWYRTAQLRNFTRLGDYQKVKELLDGGSLHVDEVDTQNRSPWLWAVEKAHSKIVELFLPRKDILFTRTLETTTKYKSPNALHLAAQSGSEVIVQMLLESAKFDHLLETTALVPRQRADGLYVAGSPHHIAKAFGHDDIANMIKDYNLSWTWALSGPPPEYPAPSPPWSGSIHDQDPLPDSDDEEWAAAFFGYGETVEESEEK</sequence>
<feature type="coiled-coil region" evidence="2">
    <location>
        <begin position="204"/>
        <end position="231"/>
    </location>
</feature>
<keyword evidence="2" id="KW-0175">Coiled coil</keyword>
<evidence type="ECO:0000256" key="2">
    <source>
        <dbReference type="SAM" id="Coils"/>
    </source>
</evidence>
<dbReference type="EMBL" id="MU005576">
    <property type="protein sequence ID" value="KAF2686439.1"/>
    <property type="molecule type" value="Genomic_DNA"/>
</dbReference>
<reference evidence="5" key="1">
    <citation type="journal article" date="2020" name="Stud. Mycol.">
        <title>101 Dothideomycetes genomes: a test case for predicting lifestyles and emergence of pathogens.</title>
        <authorList>
            <person name="Haridas S."/>
            <person name="Albert R."/>
            <person name="Binder M."/>
            <person name="Bloem J."/>
            <person name="Labutti K."/>
            <person name="Salamov A."/>
            <person name="Andreopoulos B."/>
            <person name="Baker S."/>
            <person name="Barry K."/>
            <person name="Bills G."/>
            <person name="Bluhm B."/>
            <person name="Cannon C."/>
            <person name="Castanera R."/>
            <person name="Culley D."/>
            <person name="Daum C."/>
            <person name="Ezra D."/>
            <person name="Gonzalez J."/>
            <person name="Henrissat B."/>
            <person name="Kuo A."/>
            <person name="Liang C."/>
            <person name="Lipzen A."/>
            <person name="Lutzoni F."/>
            <person name="Magnuson J."/>
            <person name="Mondo S."/>
            <person name="Nolan M."/>
            <person name="Ohm R."/>
            <person name="Pangilinan J."/>
            <person name="Park H.-J."/>
            <person name="Ramirez L."/>
            <person name="Alfaro M."/>
            <person name="Sun H."/>
            <person name="Tritt A."/>
            <person name="Yoshinaga Y."/>
            <person name="Zwiers L.-H."/>
            <person name="Turgeon B."/>
            <person name="Goodwin S."/>
            <person name="Spatafora J."/>
            <person name="Crous P."/>
            <person name="Grigoriev I."/>
        </authorList>
    </citation>
    <scope>NUCLEOTIDE SEQUENCE</scope>
    <source>
        <strain evidence="5">CBS 122367</strain>
    </source>
</reference>
<accession>A0A6G1J8I2</accession>
<dbReference type="InterPro" id="IPR056125">
    <property type="entry name" value="DUF7708"/>
</dbReference>
<dbReference type="Pfam" id="PF22939">
    <property type="entry name" value="WHD_GPIID"/>
    <property type="match status" value="1"/>
</dbReference>
<dbReference type="SMART" id="SM00248">
    <property type="entry name" value="ANK"/>
    <property type="match status" value="4"/>
</dbReference>
<dbReference type="PANTHER" id="PTHR10039">
    <property type="entry name" value="AMELOGENIN"/>
    <property type="match status" value="1"/>
</dbReference>
<dbReference type="Pfam" id="PF12796">
    <property type="entry name" value="Ank_2"/>
    <property type="match status" value="2"/>
</dbReference>
<proteinExistence type="predicted"/>
<dbReference type="InterPro" id="IPR056884">
    <property type="entry name" value="NPHP3-like_N"/>
</dbReference>
<dbReference type="Pfam" id="PF24883">
    <property type="entry name" value="NPHP3_N"/>
    <property type="match status" value="1"/>
</dbReference>
<evidence type="ECO:0000256" key="1">
    <source>
        <dbReference type="ARBA" id="ARBA00022737"/>
    </source>
</evidence>
<dbReference type="InterPro" id="IPR036770">
    <property type="entry name" value="Ankyrin_rpt-contain_sf"/>
</dbReference>
<dbReference type="OrthoDB" id="21416at2759"/>
<dbReference type="PANTHER" id="PTHR10039:SF14">
    <property type="entry name" value="NACHT DOMAIN-CONTAINING PROTEIN"/>
    <property type="match status" value="1"/>
</dbReference>
<dbReference type="Proteomes" id="UP000799291">
    <property type="component" value="Unassembled WGS sequence"/>
</dbReference>
<keyword evidence="6" id="KW-1185">Reference proteome</keyword>
<keyword evidence="1" id="KW-0677">Repeat</keyword>
<feature type="domain" description="C2H2-type" evidence="4">
    <location>
        <begin position="788"/>
        <end position="815"/>
    </location>
</feature>
<feature type="domain" description="C2H2-type" evidence="4">
    <location>
        <begin position="819"/>
        <end position="847"/>
    </location>
</feature>
<evidence type="ECO:0000259" key="4">
    <source>
        <dbReference type="SMART" id="SM00355"/>
    </source>
</evidence>
<protein>
    <submittedName>
        <fullName evidence="5">Ankyrin</fullName>
    </submittedName>
</protein>
<dbReference type="InterPro" id="IPR054471">
    <property type="entry name" value="GPIID_WHD"/>
</dbReference>
<dbReference type="InterPro" id="IPR002110">
    <property type="entry name" value="Ankyrin_rpt"/>
</dbReference>
<evidence type="ECO:0000313" key="6">
    <source>
        <dbReference type="Proteomes" id="UP000799291"/>
    </source>
</evidence>
<evidence type="ECO:0000313" key="5">
    <source>
        <dbReference type="EMBL" id="KAF2686439.1"/>
    </source>
</evidence>
<dbReference type="InterPro" id="IPR013087">
    <property type="entry name" value="Znf_C2H2_type"/>
</dbReference>